<protein>
    <recommendedName>
        <fullName evidence="4">Transcriptional regulator</fullName>
    </recommendedName>
</protein>
<evidence type="ECO:0000313" key="3">
    <source>
        <dbReference type="Proteomes" id="UP001597173"/>
    </source>
</evidence>
<reference evidence="3" key="1">
    <citation type="journal article" date="2019" name="Int. J. Syst. Evol. Microbiol.">
        <title>The Global Catalogue of Microorganisms (GCM) 10K type strain sequencing project: providing services to taxonomists for standard genome sequencing and annotation.</title>
        <authorList>
            <consortium name="The Broad Institute Genomics Platform"/>
            <consortium name="The Broad Institute Genome Sequencing Center for Infectious Disease"/>
            <person name="Wu L."/>
            <person name="Ma J."/>
        </authorList>
    </citation>
    <scope>NUCLEOTIDE SEQUENCE [LARGE SCALE GENOMIC DNA]</scope>
    <source>
        <strain evidence="3">CCUG 55609</strain>
    </source>
</reference>
<evidence type="ECO:0000313" key="2">
    <source>
        <dbReference type="EMBL" id="MFD1328389.1"/>
    </source>
</evidence>
<dbReference type="RefSeq" id="WP_374838656.1">
    <property type="nucleotide sequence ID" value="NZ_JBHEEW010000007.1"/>
</dbReference>
<dbReference type="EMBL" id="JBHTNF010000005">
    <property type="protein sequence ID" value="MFD1328389.1"/>
    <property type="molecule type" value="Genomic_DNA"/>
</dbReference>
<proteinExistence type="predicted"/>
<name>A0ABW3YWY9_MYCRA</name>
<evidence type="ECO:0000256" key="1">
    <source>
        <dbReference type="SAM" id="MobiDB-lite"/>
    </source>
</evidence>
<keyword evidence="3" id="KW-1185">Reference proteome</keyword>
<accession>A0ABW3YWY9</accession>
<feature type="compositionally biased region" description="Basic and acidic residues" evidence="1">
    <location>
        <begin position="7"/>
        <end position="48"/>
    </location>
</feature>
<feature type="region of interest" description="Disordered" evidence="1">
    <location>
        <begin position="1"/>
        <end position="78"/>
    </location>
</feature>
<evidence type="ECO:0008006" key="4">
    <source>
        <dbReference type="Google" id="ProtNLM"/>
    </source>
</evidence>
<comment type="caution">
    <text evidence="2">The sequence shown here is derived from an EMBL/GenBank/DDBJ whole genome shotgun (WGS) entry which is preliminary data.</text>
</comment>
<sequence length="78" mass="8618">MQSKDNTIGDRADGGRKAKPRAPESDAVRARAEERKARLAKTLRDNLSRRKQQARARREGAADETEGLPAAKTDESET</sequence>
<organism evidence="2 3">
    <name type="scientific">Mycoplana ramosa</name>
    <name type="common">Mycoplana bullata</name>
    <dbReference type="NCBI Taxonomy" id="40837"/>
    <lineage>
        <taxon>Bacteria</taxon>
        <taxon>Pseudomonadati</taxon>
        <taxon>Pseudomonadota</taxon>
        <taxon>Alphaproteobacteria</taxon>
        <taxon>Hyphomicrobiales</taxon>
        <taxon>Rhizobiaceae</taxon>
        <taxon>Mycoplana</taxon>
    </lineage>
</organism>
<dbReference type="Proteomes" id="UP001597173">
    <property type="component" value="Unassembled WGS sequence"/>
</dbReference>
<gene>
    <name evidence="2" type="ORF">ACFQ33_10845</name>
</gene>